<dbReference type="Proteomes" id="UP001432190">
    <property type="component" value="Chromosome"/>
</dbReference>
<protein>
    <submittedName>
        <fullName evidence="2">Uncharacterized protein</fullName>
    </submittedName>
</protein>
<sequence length="50" mass="5060">MPDPESATGSPPPESALTAGSEPLTLLVLLLASAVLLALCFGCAALWSYN</sequence>
<keyword evidence="1" id="KW-1133">Transmembrane helix</keyword>
<proteinExistence type="predicted"/>
<gene>
    <name evidence="2" type="ORF">OG994_25820</name>
</gene>
<dbReference type="RefSeq" id="WP_328851255.1">
    <property type="nucleotide sequence ID" value="NZ_CP108084.1"/>
</dbReference>
<feature type="transmembrane region" description="Helical" evidence="1">
    <location>
        <begin position="24"/>
        <end position="47"/>
    </location>
</feature>
<reference evidence="2" key="1">
    <citation type="submission" date="2022-10" db="EMBL/GenBank/DDBJ databases">
        <title>The complete genomes of actinobacterial strains from the NBC collection.</title>
        <authorList>
            <person name="Joergensen T.S."/>
            <person name="Alvarez Arevalo M."/>
            <person name="Sterndorff E.B."/>
            <person name="Faurdal D."/>
            <person name="Vuksanovic O."/>
            <person name="Mourched A.-S."/>
            <person name="Charusanti P."/>
            <person name="Shaw S."/>
            <person name="Blin K."/>
            <person name="Weber T."/>
        </authorList>
    </citation>
    <scope>NUCLEOTIDE SEQUENCE</scope>
    <source>
        <strain evidence="2">NBC_00256</strain>
    </source>
</reference>
<evidence type="ECO:0000313" key="2">
    <source>
        <dbReference type="EMBL" id="WUP48953.1"/>
    </source>
</evidence>
<evidence type="ECO:0000256" key="1">
    <source>
        <dbReference type="SAM" id="Phobius"/>
    </source>
</evidence>
<accession>A0ABZ1S3D1</accession>
<organism evidence="2 3">
    <name type="scientific">Micromonospora globbae</name>
    <dbReference type="NCBI Taxonomy" id="1894969"/>
    <lineage>
        <taxon>Bacteria</taxon>
        <taxon>Bacillati</taxon>
        <taxon>Actinomycetota</taxon>
        <taxon>Actinomycetes</taxon>
        <taxon>Micromonosporales</taxon>
        <taxon>Micromonosporaceae</taxon>
        <taxon>Micromonospora</taxon>
    </lineage>
</organism>
<evidence type="ECO:0000313" key="3">
    <source>
        <dbReference type="Proteomes" id="UP001432190"/>
    </source>
</evidence>
<keyword evidence="1" id="KW-0472">Membrane</keyword>
<name>A0ABZ1S3D1_9ACTN</name>
<keyword evidence="1" id="KW-0812">Transmembrane</keyword>
<keyword evidence="3" id="KW-1185">Reference proteome</keyword>
<dbReference type="EMBL" id="CP108084">
    <property type="protein sequence ID" value="WUP48953.1"/>
    <property type="molecule type" value="Genomic_DNA"/>
</dbReference>